<dbReference type="Pfam" id="PF04138">
    <property type="entry name" value="GtrA_DPMS_TM"/>
    <property type="match status" value="1"/>
</dbReference>
<evidence type="ECO:0000313" key="11">
    <source>
        <dbReference type="Proteomes" id="UP001156318"/>
    </source>
</evidence>
<evidence type="ECO:0000256" key="6">
    <source>
        <dbReference type="ARBA" id="ARBA00025595"/>
    </source>
</evidence>
<keyword evidence="5 8" id="KW-0472">Membrane</keyword>
<feature type="transmembrane region" description="Helical" evidence="8">
    <location>
        <begin position="90"/>
        <end position="110"/>
    </location>
</feature>
<sequence>MLKLFAKYFSVGVLNTAVHWLVFTACLYGFHIRQASANLIAFCVAVSLSYYLNARFTFRAPATTMRYVLFVGFMGLLSFTIGWIADFTALPPLLTLITFSAVSLICGFFYSKLVVFRDNK</sequence>
<gene>
    <name evidence="10" type="ORF">KFZ77_10755</name>
</gene>
<reference evidence="10 11" key="1">
    <citation type="submission" date="2021-05" db="EMBL/GenBank/DDBJ databases">
        <title>Isolation, identification, and the growth promoting effects of Pantoea dispersa strain YSD J2 from the aboveground leaves of Cyperus esculentus L.Var. Sativus.</title>
        <authorList>
            <person name="Wang S."/>
            <person name="Tang X.M."/>
            <person name="Huang Y.N."/>
        </authorList>
    </citation>
    <scope>NUCLEOTIDE SEQUENCE [LARGE SCALE GENOMIC DNA]</scope>
    <source>
        <strain evidence="11">YSD YN2</strain>
    </source>
</reference>
<dbReference type="InterPro" id="IPR007267">
    <property type="entry name" value="GtrA_DPMS_TM"/>
</dbReference>
<dbReference type="PROSITE" id="PS51257">
    <property type="entry name" value="PROKAR_LIPOPROTEIN"/>
    <property type="match status" value="1"/>
</dbReference>
<dbReference type="RefSeq" id="WP_031524059.1">
    <property type="nucleotide sequence ID" value="NZ_CP074352.1"/>
</dbReference>
<evidence type="ECO:0000256" key="1">
    <source>
        <dbReference type="ARBA" id="ARBA00004141"/>
    </source>
</evidence>
<keyword evidence="11" id="KW-1185">Reference proteome</keyword>
<comment type="subcellular location">
    <subcellularLocation>
        <location evidence="1">Membrane</location>
        <topology evidence="1">Multi-pass membrane protein</topology>
    </subcellularLocation>
</comment>
<dbReference type="InterPro" id="IPR016480">
    <property type="entry name" value="Glc_translocase_bactprenl-link"/>
</dbReference>
<dbReference type="PANTHER" id="PTHR38459:SF1">
    <property type="entry name" value="PROPHAGE BACTOPRENOL-LINKED GLUCOSE TRANSLOCASE HOMOLOG"/>
    <property type="match status" value="1"/>
</dbReference>
<comment type="similarity">
    <text evidence="7">Belongs to the gtrA family.</text>
</comment>
<organism evidence="10 11">
    <name type="scientific">Siccibacter colletis</name>
    <dbReference type="NCBI Taxonomy" id="1505757"/>
    <lineage>
        <taxon>Bacteria</taxon>
        <taxon>Pseudomonadati</taxon>
        <taxon>Pseudomonadota</taxon>
        <taxon>Gammaproteobacteria</taxon>
        <taxon>Enterobacterales</taxon>
        <taxon>Enterobacteriaceae</taxon>
        <taxon>Siccibacter</taxon>
    </lineage>
</organism>
<dbReference type="Proteomes" id="UP001156318">
    <property type="component" value="Chromosome"/>
</dbReference>
<feature type="transmembrane region" description="Helical" evidence="8">
    <location>
        <begin position="12"/>
        <end position="30"/>
    </location>
</feature>
<proteinExistence type="inferred from homology"/>
<dbReference type="InterPro" id="IPR051401">
    <property type="entry name" value="GtrA_CellWall_Glycosyl"/>
</dbReference>
<evidence type="ECO:0000259" key="9">
    <source>
        <dbReference type="Pfam" id="PF04138"/>
    </source>
</evidence>
<evidence type="ECO:0000256" key="5">
    <source>
        <dbReference type="ARBA" id="ARBA00023136"/>
    </source>
</evidence>
<name>A0ABY6JJ24_9ENTR</name>
<dbReference type="EMBL" id="CP074352">
    <property type="protein sequence ID" value="UYU33837.1"/>
    <property type="molecule type" value="Genomic_DNA"/>
</dbReference>
<keyword evidence="3 8" id="KW-0812">Transmembrane</keyword>
<protein>
    <recommendedName>
        <fullName evidence="7">Bactoprenol-linked glucose translocase</fullName>
    </recommendedName>
</protein>
<keyword evidence="4 8" id="KW-1133">Transmembrane helix</keyword>
<evidence type="ECO:0000256" key="3">
    <source>
        <dbReference type="ARBA" id="ARBA00022692"/>
    </source>
</evidence>
<comment type="function">
    <text evidence="6 7">Involved in O antigen modification. Involved in the translocation of bactoprenol-linked glucose across the cytoplasmic membrane.</text>
</comment>
<evidence type="ECO:0000256" key="8">
    <source>
        <dbReference type="SAM" id="Phobius"/>
    </source>
</evidence>
<evidence type="ECO:0000256" key="2">
    <source>
        <dbReference type="ARBA" id="ARBA00022448"/>
    </source>
</evidence>
<dbReference type="PANTHER" id="PTHR38459">
    <property type="entry name" value="PROPHAGE BACTOPRENOL-LINKED GLUCOSE TRANSLOCASE HOMOLOG"/>
    <property type="match status" value="1"/>
</dbReference>
<feature type="transmembrane region" description="Helical" evidence="8">
    <location>
        <begin position="65"/>
        <end position="84"/>
    </location>
</feature>
<dbReference type="PIRSF" id="PIRSF006298">
    <property type="entry name" value="GtrA_prd"/>
    <property type="match status" value="1"/>
</dbReference>
<evidence type="ECO:0000256" key="7">
    <source>
        <dbReference type="PIRNR" id="PIRNR006298"/>
    </source>
</evidence>
<evidence type="ECO:0000313" key="10">
    <source>
        <dbReference type="EMBL" id="UYU33837.1"/>
    </source>
</evidence>
<evidence type="ECO:0000256" key="4">
    <source>
        <dbReference type="ARBA" id="ARBA00022989"/>
    </source>
</evidence>
<accession>A0ABY6JJ24</accession>
<keyword evidence="2 7" id="KW-0813">Transport</keyword>
<feature type="domain" description="GtrA/DPMS transmembrane" evidence="9">
    <location>
        <begin position="7"/>
        <end position="116"/>
    </location>
</feature>
<feature type="transmembrane region" description="Helical" evidence="8">
    <location>
        <begin position="36"/>
        <end position="53"/>
    </location>
</feature>